<sequence>MTDTAPLLERGAIVWVDFAPTAGREQRGTRPALVVCSTDYLASVRELAIVVPITSVDRGWPHHVLVEGDRTGLSKPSFAMTEQPRTISTTRITRRTGTAGADTMRRVDQWLRDFLDMSREPGRE</sequence>
<protein>
    <recommendedName>
        <fullName evidence="3">mRNA interferase</fullName>
        <ecNumber evidence="3">3.1.-.-</ecNumber>
    </recommendedName>
</protein>
<organism evidence="4 5">
    <name type="scientific">Blastococcus carthaginiensis</name>
    <dbReference type="NCBI Taxonomy" id="3050034"/>
    <lineage>
        <taxon>Bacteria</taxon>
        <taxon>Bacillati</taxon>
        <taxon>Actinomycetota</taxon>
        <taxon>Actinomycetes</taxon>
        <taxon>Geodermatophilales</taxon>
        <taxon>Geodermatophilaceae</taxon>
        <taxon>Blastococcus</taxon>
    </lineage>
</organism>
<proteinExistence type="inferred from homology"/>
<dbReference type="EC" id="3.1.-.-" evidence="3"/>
<evidence type="ECO:0000256" key="1">
    <source>
        <dbReference type="ARBA" id="ARBA00007521"/>
    </source>
</evidence>
<comment type="caution">
    <text evidence="4">The sequence shown here is derived from an EMBL/GenBank/DDBJ whole genome shotgun (WGS) entry which is preliminary data.</text>
</comment>
<keyword evidence="5" id="KW-1185">Reference proteome</keyword>
<dbReference type="SUPFAM" id="SSF50118">
    <property type="entry name" value="Cell growth inhibitor/plasmid maintenance toxic component"/>
    <property type="match status" value="1"/>
</dbReference>
<accession>A0ABT9IE22</accession>
<dbReference type="Gene3D" id="2.30.30.110">
    <property type="match status" value="1"/>
</dbReference>
<dbReference type="Pfam" id="PF02452">
    <property type="entry name" value="PemK_toxin"/>
    <property type="match status" value="1"/>
</dbReference>
<dbReference type="Proteomes" id="UP001233673">
    <property type="component" value="Unassembled WGS sequence"/>
</dbReference>
<evidence type="ECO:0000313" key="4">
    <source>
        <dbReference type="EMBL" id="MDP5183829.1"/>
    </source>
</evidence>
<evidence type="ECO:0000256" key="3">
    <source>
        <dbReference type="PIRNR" id="PIRNR033490"/>
    </source>
</evidence>
<evidence type="ECO:0000313" key="5">
    <source>
        <dbReference type="Proteomes" id="UP001233673"/>
    </source>
</evidence>
<evidence type="ECO:0000256" key="2">
    <source>
        <dbReference type="ARBA" id="ARBA00022649"/>
    </source>
</evidence>
<dbReference type="GO" id="GO:0016787">
    <property type="term" value="F:hydrolase activity"/>
    <property type="evidence" value="ECO:0007669"/>
    <property type="project" value="UniProtKB-KW"/>
</dbReference>
<keyword evidence="3" id="KW-0255">Endonuclease</keyword>
<name>A0ABT9IE22_9ACTN</name>
<dbReference type="InterPro" id="IPR003477">
    <property type="entry name" value="PemK-like"/>
</dbReference>
<keyword evidence="3 4" id="KW-0378">Hydrolase</keyword>
<gene>
    <name evidence="4" type="ORF">QOZ88_14410</name>
</gene>
<comment type="similarity">
    <text evidence="1 3">Belongs to the PemK/MazF family.</text>
</comment>
<dbReference type="PANTHER" id="PTHR33988">
    <property type="entry name" value="ENDORIBONUCLEASE MAZF-RELATED"/>
    <property type="match status" value="1"/>
</dbReference>
<dbReference type="RefSeq" id="WP_306000436.1">
    <property type="nucleotide sequence ID" value="NZ_JASNFN010000016.1"/>
</dbReference>
<keyword evidence="2" id="KW-1277">Toxin-antitoxin system</keyword>
<keyword evidence="3" id="KW-0540">Nuclease</keyword>
<reference evidence="5" key="1">
    <citation type="submission" date="2023-05" db="EMBL/GenBank/DDBJ databases">
        <title>Draft genome of Pseudofrankia sp. BMG5.37.</title>
        <authorList>
            <person name="Gtari M."/>
            <person name="Ghodhbane F."/>
            <person name="Sbissi I."/>
        </authorList>
    </citation>
    <scope>NUCLEOTIDE SEQUENCE [LARGE SCALE GENOMIC DNA]</scope>
    <source>
        <strain evidence="5">BMG 814</strain>
    </source>
</reference>
<dbReference type="InterPro" id="IPR011067">
    <property type="entry name" value="Plasmid_toxin/cell-grow_inhib"/>
</dbReference>
<dbReference type="EMBL" id="JASNFN010000016">
    <property type="protein sequence ID" value="MDP5183829.1"/>
    <property type="molecule type" value="Genomic_DNA"/>
</dbReference>
<comment type="function">
    <text evidence="3">Toxic component of a type II toxin-antitoxin (TA) system.</text>
</comment>
<dbReference type="PIRSF" id="PIRSF033490">
    <property type="entry name" value="MazF"/>
    <property type="match status" value="1"/>
</dbReference>